<comment type="caution">
    <text evidence="1">The sequence shown here is derived from an EMBL/GenBank/DDBJ whole genome shotgun (WGS) entry which is preliminary data.</text>
</comment>
<keyword evidence="2" id="KW-1185">Reference proteome</keyword>
<evidence type="ECO:0000313" key="1">
    <source>
        <dbReference type="EMBL" id="KAJ8679227.1"/>
    </source>
</evidence>
<dbReference type="EMBL" id="CM056742">
    <property type="protein sequence ID" value="KAJ8679227.1"/>
    <property type="molecule type" value="Genomic_DNA"/>
</dbReference>
<organism evidence="1 2">
    <name type="scientific">Eretmocerus hayati</name>
    <dbReference type="NCBI Taxonomy" id="131215"/>
    <lineage>
        <taxon>Eukaryota</taxon>
        <taxon>Metazoa</taxon>
        <taxon>Ecdysozoa</taxon>
        <taxon>Arthropoda</taxon>
        <taxon>Hexapoda</taxon>
        <taxon>Insecta</taxon>
        <taxon>Pterygota</taxon>
        <taxon>Neoptera</taxon>
        <taxon>Endopterygota</taxon>
        <taxon>Hymenoptera</taxon>
        <taxon>Apocrita</taxon>
        <taxon>Proctotrupomorpha</taxon>
        <taxon>Chalcidoidea</taxon>
        <taxon>Aphelinidae</taxon>
        <taxon>Aphelininae</taxon>
        <taxon>Eretmocerus</taxon>
    </lineage>
</organism>
<name>A0ACC2P9V7_9HYME</name>
<reference evidence="1" key="1">
    <citation type="submission" date="2023-04" db="EMBL/GenBank/DDBJ databases">
        <title>A chromosome-level genome assembly of the parasitoid wasp Eretmocerus hayati.</title>
        <authorList>
            <person name="Zhong Y."/>
            <person name="Liu S."/>
            <person name="Liu Y."/>
        </authorList>
    </citation>
    <scope>NUCLEOTIDE SEQUENCE</scope>
    <source>
        <strain evidence="1">ZJU_SS_LIU_2023</strain>
    </source>
</reference>
<accession>A0ACC2P9V7</accession>
<dbReference type="Proteomes" id="UP001239111">
    <property type="component" value="Chromosome 2"/>
</dbReference>
<sequence>MCKRVRLKRAGDADGDLVKCINNGVSLQRLRELAESIVSLFREEIVTTYFKPFRYINKVRHHASGTLHEHLNYLQNKFRKKNLMTQNNVRTNVVEVLNVNPDMGKFFSFALFEILLENITDAKTFHFFQTAQAILPGLEALEEKLRLAGLTLQPMPVLIGPLAAIHESYVAVNNVLYRASLVLDAVNSCFKISFALDSDFPKRASLNWIFIQKDIFEIDLHEDITSRNVDALIGEVKNIIKIQFDQAAAA</sequence>
<proteinExistence type="predicted"/>
<evidence type="ECO:0000313" key="2">
    <source>
        <dbReference type="Proteomes" id="UP001239111"/>
    </source>
</evidence>
<gene>
    <name evidence="1" type="ORF">QAD02_015014</name>
</gene>
<protein>
    <submittedName>
        <fullName evidence="1">Uncharacterized protein</fullName>
    </submittedName>
</protein>